<evidence type="ECO:0000313" key="1">
    <source>
        <dbReference type="EMBL" id="CAG8807122.1"/>
    </source>
</evidence>
<sequence>MNQPSITIDPNKEVDLVCRLLFYQPTGYHFNPQKLWKDLKAEGYQFPYKKVCEWLTNQNEWQKHIPPPKDTPRVSYGKILRPNCVHQCDLLFFTHDHYKNKKWIAVLNIIDVASRFKASVPLISKKSSEFAKAFEKFYDDSNKPLTYPTLLQCDNGKE</sequence>
<proteinExistence type="predicted"/>
<evidence type="ECO:0000313" key="2">
    <source>
        <dbReference type="Proteomes" id="UP000789920"/>
    </source>
</evidence>
<reference evidence="1" key="1">
    <citation type="submission" date="2021-06" db="EMBL/GenBank/DDBJ databases">
        <authorList>
            <person name="Kallberg Y."/>
            <person name="Tangrot J."/>
            <person name="Rosling A."/>
        </authorList>
    </citation>
    <scope>NUCLEOTIDE SEQUENCE</scope>
    <source>
        <strain evidence="1">MA461A</strain>
    </source>
</reference>
<protein>
    <submittedName>
        <fullName evidence="1">8574_t:CDS:1</fullName>
    </submittedName>
</protein>
<organism evidence="1 2">
    <name type="scientific">Racocetra persica</name>
    <dbReference type="NCBI Taxonomy" id="160502"/>
    <lineage>
        <taxon>Eukaryota</taxon>
        <taxon>Fungi</taxon>
        <taxon>Fungi incertae sedis</taxon>
        <taxon>Mucoromycota</taxon>
        <taxon>Glomeromycotina</taxon>
        <taxon>Glomeromycetes</taxon>
        <taxon>Diversisporales</taxon>
        <taxon>Gigasporaceae</taxon>
        <taxon>Racocetra</taxon>
    </lineage>
</organism>
<comment type="caution">
    <text evidence="1">The sequence shown here is derived from an EMBL/GenBank/DDBJ whole genome shotgun (WGS) entry which is preliminary data.</text>
</comment>
<gene>
    <name evidence="1" type="ORF">RPERSI_LOCUS22320</name>
</gene>
<name>A0ACA9RSN8_9GLOM</name>
<accession>A0ACA9RSN8</accession>
<dbReference type="EMBL" id="CAJVQC010067302">
    <property type="protein sequence ID" value="CAG8807122.1"/>
    <property type="molecule type" value="Genomic_DNA"/>
</dbReference>
<keyword evidence="2" id="KW-1185">Reference proteome</keyword>
<dbReference type="Proteomes" id="UP000789920">
    <property type="component" value="Unassembled WGS sequence"/>
</dbReference>